<comment type="caution">
    <text evidence="7">The sequence shown here is derived from an EMBL/GenBank/DDBJ whole genome shotgun (WGS) entry which is preliminary data.</text>
</comment>
<comment type="similarity">
    <text evidence="5">Belongs to the adenylate kinase family.</text>
</comment>
<comment type="subunit">
    <text evidence="6">Monomer.</text>
</comment>
<evidence type="ECO:0000313" key="8">
    <source>
        <dbReference type="Proteomes" id="UP001589702"/>
    </source>
</evidence>
<proteinExistence type="inferred from homology"/>
<dbReference type="PRINTS" id="PR00094">
    <property type="entry name" value="ADENYLTKNASE"/>
</dbReference>
<name>A0ABV5XTN6_ARTRM</name>
<dbReference type="Proteomes" id="UP001589702">
    <property type="component" value="Unassembled WGS sequence"/>
</dbReference>
<dbReference type="NCBIfam" id="NF011104">
    <property type="entry name" value="PRK14531.1"/>
    <property type="match status" value="1"/>
</dbReference>
<comment type="catalytic activity">
    <reaction evidence="6">
        <text>AMP + ATP = 2 ADP</text>
        <dbReference type="Rhea" id="RHEA:12973"/>
        <dbReference type="ChEBI" id="CHEBI:30616"/>
        <dbReference type="ChEBI" id="CHEBI:456215"/>
        <dbReference type="ChEBI" id="CHEBI:456216"/>
        <dbReference type="EC" id="2.7.4.3"/>
    </reaction>
</comment>
<feature type="non-terminal residue" evidence="7">
    <location>
        <position position="195"/>
    </location>
</feature>
<sequence>MLIIGPPGSGKGTQAERISERLGVVAISTGDIFRANVKGGSPLGIEAKKYMDAGDFVPDSVTNEMVRSRLSEDDVENGFLLDGYPRTTSQVDYLDEILATGEQELDVVLQLTADDDELVHRLLGRAKETGRSDDNEAVIRHRLDLYHEQTEAVVAKYAERGILRKVDGHGGIEDVTDKLMGAIESPSRVSIAGGR</sequence>
<dbReference type="HAMAP" id="MF_00235">
    <property type="entry name" value="Adenylate_kinase_Adk"/>
    <property type="match status" value="1"/>
</dbReference>
<accession>A0ABV5XTN6</accession>
<gene>
    <name evidence="7" type="ORF">ACFFP1_01120</name>
</gene>
<dbReference type="Pfam" id="PF00406">
    <property type="entry name" value="ADK"/>
    <property type="match status" value="1"/>
</dbReference>
<keyword evidence="1 5" id="KW-0808">Transferase</keyword>
<dbReference type="NCBIfam" id="NF001381">
    <property type="entry name" value="PRK00279.1-3"/>
    <property type="match status" value="1"/>
</dbReference>
<keyword evidence="8" id="KW-1185">Reference proteome</keyword>
<keyword evidence="6" id="KW-0067">ATP-binding</keyword>
<dbReference type="InterPro" id="IPR033690">
    <property type="entry name" value="Adenylat_kinase_CS"/>
</dbReference>
<dbReference type="NCBIfam" id="NF011105">
    <property type="entry name" value="PRK14532.1"/>
    <property type="match status" value="1"/>
</dbReference>
<dbReference type="CDD" id="cd01428">
    <property type="entry name" value="ADK"/>
    <property type="match status" value="1"/>
</dbReference>
<dbReference type="NCBIfam" id="NF011101">
    <property type="entry name" value="PRK14528.1"/>
    <property type="match status" value="1"/>
</dbReference>
<evidence type="ECO:0000256" key="4">
    <source>
        <dbReference type="ARBA" id="ARBA00022777"/>
    </source>
</evidence>
<dbReference type="InterPro" id="IPR000850">
    <property type="entry name" value="Adenylat/UMP-CMP_kin"/>
</dbReference>
<evidence type="ECO:0000256" key="2">
    <source>
        <dbReference type="ARBA" id="ARBA00022727"/>
    </source>
</evidence>
<organism evidence="7 8">
    <name type="scientific">Arthrobacter ramosus</name>
    <dbReference type="NCBI Taxonomy" id="1672"/>
    <lineage>
        <taxon>Bacteria</taxon>
        <taxon>Bacillati</taxon>
        <taxon>Actinomycetota</taxon>
        <taxon>Actinomycetes</taxon>
        <taxon>Micrococcales</taxon>
        <taxon>Micrococcaceae</taxon>
        <taxon>Arthrobacter</taxon>
    </lineage>
</organism>
<dbReference type="Gene3D" id="3.40.50.300">
    <property type="entry name" value="P-loop containing nucleotide triphosphate hydrolases"/>
    <property type="match status" value="1"/>
</dbReference>
<evidence type="ECO:0000256" key="6">
    <source>
        <dbReference type="RuleBase" id="RU003331"/>
    </source>
</evidence>
<dbReference type="SUPFAM" id="SSF52540">
    <property type="entry name" value="P-loop containing nucleoside triphosphate hydrolases"/>
    <property type="match status" value="1"/>
</dbReference>
<dbReference type="RefSeq" id="WP_234753733.1">
    <property type="nucleotide sequence ID" value="NZ_BAAAWN010000001.1"/>
</dbReference>
<evidence type="ECO:0000256" key="5">
    <source>
        <dbReference type="RuleBase" id="RU003330"/>
    </source>
</evidence>
<keyword evidence="3 6" id="KW-0547">Nucleotide-binding</keyword>
<keyword evidence="4 5" id="KW-0418">Kinase</keyword>
<keyword evidence="2" id="KW-0545">Nucleotide biosynthesis</keyword>
<protein>
    <recommendedName>
        <fullName evidence="6">Adenylate kinase</fullName>
        <ecNumber evidence="6">2.7.4.3</ecNumber>
    </recommendedName>
</protein>
<dbReference type="EMBL" id="JBHMBC010000002">
    <property type="protein sequence ID" value="MFB9818096.1"/>
    <property type="molecule type" value="Genomic_DNA"/>
</dbReference>
<reference evidence="7 8" key="1">
    <citation type="submission" date="2024-09" db="EMBL/GenBank/DDBJ databases">
        <authorList>
            <person name="Sun Q."/>
            <person name="Mori K."/>
        </authorList>
    </citation>
    <scope>NUCLEOTIDE SEQUENCE [LARGE SCALE GENOMIC DNA]</scope>
    <source>
        <strain evidence="7 8">JCM 1334</strain>
    </source>
</reference>
<evidence type="ECO:0000256" key="3">
    <source>
        <dbReference type="ARBA" id="ARBA00022741"/>
    </source>
</evidence>
<evidence type="ECO:0000256" key="1">
    <source>
        <dbReference type="ARBA" id="ARBA00022679"/>
    </source>
</evidence>
<dbReference type="NCBIfam" id="NF011100">
    <property type="entry name" value="PRK14527.1"/>
    <property type="match status" value="1"/>
</dbReference>
<dbReference type="PANTHER" id="PTHR23359">
    <property type="entry name" value="NUCLEOTIDE KINASE"/>
    <property type="match status" value="1"/>
</dbReference>
<dbReference type="EC" id="2.7.4.3" evidence="6"/>
<dbReference type="InterPro" id="IPR027417">
    <property type="entry name" value="P-loop_NTPase"/>
</dbReference>
<dbReference type="PROSITE" id="PS00113">
    <property type="entry name" value="ADENYLATE_KINASE"/>
    <property type="match status" value="1"/>
</dbReference>
<dbReference type="GO" id="GO:0004017">
    <property type="term" value="F:AMP kinase activity"/>
    <property type="evidence" value="ECO:0007669"/>
    <property type="project" value="UniProtKB-EC"/>
</dbReference>
<evidence type="ECO:0000313" key="7">
    <source>
        <dbReference type="EMBL" id="MFB9818096.1"/>
    </source>
</evidence>
<comment type="subcellular location">
    <subcellularLocation>
        <location evidence="6">Cytoplasm</location>
    </subcellularLocation>
</comment>